<dbReference type="PRINTS" id="PR00032">
    <property type="entry name" value="HTHARAC"/>
</dbReference>
<organism evidence="5 6">
    <name type="scientific">Paenibacillus cremeus</name>
    <dbReference type="NCBI Taxonomy" id="2163881"/>
    <lineage>
        <taxon>Bacteria</taxon>
        <taxon>Bacillati</taxon>
        <taxon>Bacillota</taxon>
        <taxon>Bacilli</taxon>
        <taxon>Bacillales</taxon>
        <taxon>Paenibacillaceae</taxon>
        <taxon>Paenibacillus</taxon>
    </lineage>
</organism>
<dbReference type="PROSITE" id="PS01124">
    <property type="entry name" value="HTH_ARAC_FAMILY_2"/>
    <property type="match status" value="1"/>
</dbReference>
<name>A0A559KGD6_9BACL</name>
<comment type="caution">
    <text evidence="5">The sequence shown here is derived from an EMBL/GenBank/DDBJ whole genome shotgun (WGS) entry which is preliminary data.</text>
</comment>
<dbReference type="PROSITE" id="PS00041">
    <property type="entry name" value="HTH_ARAC_FAMILY_1"/>
    <property type="match status" value="1"/>
</dbReference>
<keyword evidence="3" id="KW-0804">Transcription</keyword>
<dbReference type="OrthoDB" id="249627at2"/>
<accession>A0A559KGD6</accession>
<dbReference type="SMART" id="SM00342">
    <property type="entry name" value="HTH_ARAC"/>
    <property type="match status" value="1"/>
</dbReference>
<proteinExistence type="predicted"/>
<dbReference type="SUPFAM" id="SSF51182">
    <property type="entry name" value="RmlC-like cupins"/>
    <property type="match status" value="1"/>
</dbReference>
<dbReference type="InterPro" id="IPR018062">
    <property type="entry name" value="HTH_AraC-typ_CS"/>
</dbReference>
<evidence type="ECO:0000313" key="6">
    <source>
        <dbReference type="Proteomes" id="UP000317036"/>
    </source>
</evidence>
<keyword evidence="6" id="KW-1185">Reference proteome</keyword>
<sequence length="305" mass="35436">MDSLEGGAVNQTQTDLDRLQRMTQTITIDQLITMYYFEFGNNYVFNGERHDFWEFLYVDRGEIEVMADETLHRLGQGMMIFHKPNEYHRFYATNGKAPNVIVMTFECHSEAMGSFRDMVVSLKDEERNLLAGIVKEGMNAFEFPFRHPLIRRDDAQVGSEQLIQCYLEILLLRLLRRQTLNPRKPLLSSAAKEKTNDELGRHIANYLDDRLNTMVSLDEISRVFMIGKTQIKEQFKKTTGLSVKAYVANARVEKAKVMIRETTDNMTEIAEKLGFGSVHYFSRAFKKRTRMTPTEYAKTVKARLK</sequence>
<dbReference type="InterPro" id="IPR011051">
    <property type="entry name" value="RmlC_Cupin_sf"/>
</dbReference>
<dbReference type="InterPro" id="IPR018060">
    <property type="entry name" value="HTH_AraC"/>
</dbReference>
<dbReference type="AlphaFoldDB" id="A0A559KGD6"/>
<dbReference type="EMBL" id="VNJI01000004">
    <property type="protein sequence ID" value="TVY11190.1"/>
    <property type="molecule type" value="Genomic_DNA"/>
</dbReference>
<dbReference type="InterPro" id="IPR020449">
    <property type="entry name" value="Tscrpt_reg_AraC-type_HTH"/>
</dbReference>
<protein>
    <submittedName>
        <fullName evidence="5">AraC family transcriptional regulator</fullName>
    </submittedName>
</protein>
<evidence type="ECO:0000256" key="1">
    <source>
        <dbReference type="ARBA" id="ARBA00023015"/>
    </source>
</evidence>
<feature type="domain" description="HTH araC/xylS-type" evidence="4">
    <location>
        <begin position="201"/>
        <end position="299"/>
    </location>
</feature>
<dbReference type="InterPro" id="IPR003313">
    <property type="entry name" value="AraC-bd"/>
</dbReference>
<dbReference type="Gene3D" id="1.10.10.60">
    <property type="entry name" value="Homeodomain-like"/>
    <property type="match status" value="2"/>
</dbReference>
<dbReference type="InterPro" id="IPR009057">
    <property type="entry name" value="Homeodomain-like_sf"/>
</dbReference>
<dbReference type="PANTHER" id="PTHR43280:SF2">
    <property type="entry name" value="HTH-TYPE TRANSCRIPTIONAL REGULATOR EXSA"/>
    <property type="match status" value="1"/>
</dbReference>
<dbReference type="PANTHER" id="PTHR43280">
    <property type="entry name" value="ARAC-FAMILY TRANSCRIPTIONAL REGULATOR"/>
    <property type="match status" value="1"/>
</dbReference>
<evidence type="ECO:0000256" key="3">
    <source>
        <dbReference type="ARBA" id="ARBA00023163"/>
    </source>
</evidence>
<dbReference type="Pfam" id="PF02311">
    <property type="entry name" value="AraC_binding"/>
    <property type="match status" value="1"/>
</dbReference>
<dbReference type="Proteomes" id="UP000317036">
    <property type="component" value="Unassembled WGS sequence"/>
</dbReference>
<dbReference type="Gene3D" id="2.60.120.10">
    <property type="entry name" value="Jelly Rolls"/>
    <property type="match status" value="1"/>
</dbReference>
<dbReference type="SUPFAM" id="SSF46689">
    <property type="entry name" value="Homeodomain-like"/>
    <property type="match status" value="1"/>
</dbReference>
<dbReference type="GO" id="GO:0003700">
    <property type="term" value="F:DNA-binding transcription factor activity"/>
    <property type="evidence" value="ECO:0007669"/>
    <property type="project" value="InterPro"/>
</dbReference>
<reference evidence="5 6" key="1">
    <citation type="submission" date="2019-07" db="EMBL/GenBank/DDBJ databases">
        <authorList>
            <person name="Kim J."/>
        </authorList>
    </citation>
    <scope>NUCLEOTIDE SEQUENCE [LARGE SCALE GENOMIC DNA]</scope>
    <source>
        <strain evidence="5 6">JC52</strain>
    </source>
</reference>
<gene>
    <name evidence="5" type="ORF">FPZ49_04980</name>
</gene>
<evidence type="ECO:0000259" key="4">
    <source>
        <dbReference type="PROSITE" id="PS01124"/>
    </source>
</evidence>
<evidence type="ECO:0000313" key="5">
    <source>
        <dbReference type="EMBL" id="TVY11190.1"/>
    </source>
</evidence>
<dbReference type="Pfam" id="PF12833">
    <property type="entry name" value="HTH_18"/>
    <property type="match status" value="1"/>
</dbReference>
<keyword evidence="1" id="KW-0805">Transcription regulation</keyword>
<dbReference type="InterPro" id="IPR014710">
    <property type="entry name" value="RmlC-like_jellyroll"/>
</dbReference>
<keyword evidence="2" id="KW-0238">DNA-binding</keyword>
<dbReference type="GO" id="GO:0043565">
    <property type="term" value="F:sequence-specific DNA binding"/>
    <property type="evidence" value="ECO:0007669"/>
    <property type="project" value="InterPro"/>
</dbReference>
<evidence type="ECO:0000256" key="2">
    <source>
        <dbReference type="ARBA" id="ARBA00023125"/>
    </source>
</evidence>